<feature type="domain" description="SnoaL-like" evidence="1">
    <location>
        <begin position="10"/>
        <end position="138"/>
    </location>
</feature>
<dbReference type="AlphaFoldDB" id="A0A373FQQ9"/>
<comment type="caution">
    <text evidence="2">The sequence shown here is derived from an EMBL/GenBank/DDBJ whole genome shotgun (WGS) entry which is preliminary data.</text>
</comment>
<dbReference type="InterPro" id="IPR037401">
    <property type="entry name" value="SnoaL-like"/>
</dbReference>
<proteinExistence type="predicted"/>
<evidence type="ECO:0000313" key="2">
    <source>
        <dbReference type="EMBL" id="RGE46498.1"/>
    </source>
</evidence>
<evidence type="ECO:0000259" key="1">
    <source>
        <dbReference type="Pfam" id="PF13577"/>
    </source>
</evidence>
<protein>
    <submittedName>
        <fullName evidence="2">Nuclear transport factor 2 family protein</fullName>
    </submittedName>
</protein>
<organism evidence="2 3">
    <name type="scientific">Comamonas testosteroni</name>
    <name type="common">Pseudomonas testosteroni</name>
    <dbReference type="NCBI Taxonomy" id="285"/>
    <lineage>
        <taxon>Bacteria</taxon>
        <taxon>Pseudomonadati</taxon>
        <taxon>Pseudomonadota</taxon>
        <taxon>Betaproteobacteria</taxon>
        <taxon>Burkholderiales</taxon>
        <taxon>Comamonadaceae</taxon>
        <taxon>Comamonas</taxon>
    </lineage>
</organism>
<accession>A0A373FQQ9</accession>
<reference evidence="2 3" key="1">
    <citation type="submission" date="2018-08" db="EMBL/GenBank/DDBJ databases">
        <title>Comamonas testosteroni strain SWCO2.</title>
        <authorList>
            <person name="Jiang N."/>
            <person name="Zhang X.Z."/>
        </authorList>
    </citation>
    <scope>NUCLEOTIDE SEQUENCE [LARGE SCALE GENOMIC DNA]</scope>
    <source>
        <strain evidence="2 3">SWCO2</strain>
    </source>
</reference>
<dbReference type="EMBL" id="QURR01000003">
    <property type="protein sequence ID" value="RGE46498.1"/>
    <property type="molecule type" value="Genomic_DNA"/>
</dbReference>
<sequence length="168" mass="18765">MAALQARLEQAEARLAIMDLEAEYARAWDAGDAAGWAAVFTEDGVFDLAAVGTGPRLVHKGRQELAAFCTQVDAFYKGLHFMHLPRLQIDGDMAQGRVHFQWQGLFNASPQYFGQRTVVGYYDVTYQRVNGRWLMKHRLEKAVSGQTTEHYDVYQQAALPSLSAAQPA</sequence>
<keyword evidence="3" id="KW-1185">Reference proteome</keyword>
<dbReference type="Proteomes" id="UP000261948">
    <property type="component" value="Unassembled WGS sequence"/>
</dbReference>
<gene>
    <name evidence="2" type="ORF">DZC30_03705</name>
</gene>
<dbReference type="OrthoDB" id="9180262at2"/>
<dbReference type="InterPro" id="IPR032710">
    <property type="entry name" value="NTF2-like_dom_sf"/>
</dbReference>
<name>A0A373FQQ9_COMTE</name>
<dbReference type="Gene3D" id="3.10.450.50">
    <property type="match status" value="1"/>
</dbReference>
<dbReference type="Pfam" id="PF13577">
    <property type="entry name" value="SnoaL_4"/>
    <property type="match status" value="1"/>
</dbReference>
<dbReference type="SUPFAM" id="SSF54427">
    <property type="entry name" value="NTF2-like"/>
    <property type="match status" value="1"/>
</dbReference>
<evidence type="ECO:0000313" key="3">
    <source>
        <dbReference type="Proteomes" id="UP000261948"/>
    </source>
</evidence>